<dbReference type="EMBL" id="PYLO01000007">
    <property type="protein sequence ID" value="PST35757.1"/>
    <property type="molecule type" value="Genomic_DNA"/>
</dbReference>
<accession>A0A2T3FKE4</accession>
<evidence type="ECO:0000313" key="19">
    <source>
        <dbReference type="Proteomes" id="UP000241048"/>
    </source>
</evidence>
<evidence type="ECO:0000256" key="9">
    <source>
        <dbReference type="ARBA" id="ARBA00022741"/>
    </source>
</evidence>
<keyword evidence="14 15" id="KW-0472">Membrane</keyword>
<keyword evidence="11" id="KW-0067">ATP-binding</keyword>
<dbReference type="SMART" id="SM00387">
    <property type="entry name" value="HATPase_c"/>
    <property type="match status" value="1"/>
</dbReference>
<evidence type="ECO:0000256" key="2">
    <source>
        <dbReference type="ARBA" id="ARBA00004314"/>
    </source>
</evidence>
<evidence type="ECO:0000256" key="12">
    <source>
        <dbReference type="ARBA" id="ARBA00022989"/>
    </source>
</evidence>
<evidence type="ECO:0000256" key="4">
    <source>
        <dbReference type="ARBA" id="ARBA00012438"/>
    </source>
</evidence>
<dbReference type="CDD" id="cd00075">
    <property type="entry name" value="HATPase"/>
    <property type="match status" value="1"/>
</dbReference>
<gene>
    <name evidence="18" type="ORF">C7U56_14795</name>
</gene>
<dbReference type="GO" id="GO:0045121">
    <property type="term" value="C:membrane raft"/>
    <property type="evidence" value="ECO:0007669"/>
    <property type="project" value="UniProtKB-SubCell"/>
</dbReference>
<evidence type="ECO:0000256" key="15">
    <source>
        <dbReference type="SAM" id="Phobius"/>
    </source>
</evidence>
<dbReference type="InterPro" id="IPR003594">
    <property type="entry name" value="HATPase_dom"/>
</dbReference>
<evidence type="ECO:0000256" key="5">
    <source>
        <dbReference type="ARBA" id="ARBA00022475"/>
    </source>
</evidence>
<comment type="subcellular location">
    <subcellularLocation>
        <location evidence="3">Cell membrane</location>
        <topology evidence="3">Multi-pass membrane protein</topology>
    </subcellularLocation>
    <subcellularLocation>
        <location evidence="2">Membrane raft</location>
        <topology evidence="2">Multi-pass membrane protein</topology>
    </subcellularLocation>
</comment>
<evidence type="ECO:0000256" key="3">
    <source>
        <dbReference type="ARBA" id="ARBA00004651"/>
    </source>
</evidence>
<dbReference type="GO" id="GO:0005524">
    <property type="term" value="F:ATP binding"/>
    <property type="evidence" value="ECO:0007669"/>
    <property type="project" value="UniProtKB-KW"/>
</dbReference>
<dbReference type="Gene3D" id="6.10.340.10">
    <property type="match status" value="1"/>
</dbReference>
<dbReference type="SUPFAM" id="SSF158472">
    <property type="entry name" value="HAMP domain-like"/>
    <property type="match status" value="1"/>
</dbReference>
<keyword evidence="19" id="KW-1185">Reference proteome</keyword>
<dbReference type="InterPro" id="IPR003661">
    <property type="entry name" value="HisK_dim/P_dom"/>
</dbReference>
<sequence length="472" mass="53012">MKSNHYTHSLYYKLLIGYLIFGLLGFITIATISSEMTYHHLVERESEVLYDEATMIADRCSKAYEGKTINLDSAYPQLEAVSAYLQSDIWILNHEGTIVADSSDSRTGIAIDDFDPTAQGNRLYSIGQYYNLFDSKVLSVSAPITGNMKTYGYIVIHMPIQNIEAEQNGFLNIIYITSIILFFLSLVVLLVFTKVVYFPLKKITVAANEYAAGNLAHNIPITTHDEIGYLASTLNYMSSELNEMEQYQHNFIANVSHDFRSPLTSIKGYLEAILDGTIPQELYHKYLHIVISETERLNKLTQGMLTLNSLDSKGYLTRTNFDINRTIKDTAATFEGTCSAKGITFDLTFADSIQMVYADLGKIQQVLYNLIDNAIKFSHEDSIIYIQTSIRYEKIFISVKDTGIGIPKDSQKKIFERFYKTDLSRGKDKKGTGLGLAIVKEIIQAHGENIDVVSTEGVGTEFIFSLPKATAL</sequence>
<keyword evidence="8 15" id="KW-0812">Transmembrane</keyword>
<keyword evidence="12 15" id="KW-1133">Transmembrane helix</keyword>
<keyword evidence="9" id="KW-0547">Nucleotide-binding</keyword>
<dbReference type="PANTHER" id="PTHR45528">
    <property type="entry name" value="SENSOR HISTIDINE KINASE CPXA"/>
    <property type="match status" value="1"/>
</dbReference>
<keyword evidence="7" id="KW-0808">Transferase</keyword>
<evidence type="ECO:0000313" key="18">
    <source>
        <dbReference type="EMBL" id="PST35757.1"/>
    </source>
</evidence>
<protein>
    <recommendedName>
        <fullName evidence="4">histidine kinase</fullName>
        <ecNumber evidence="4">2.7.13.3</ecNumber>
    </recommendedName>
</protein>
<dbReference type="PROSITE" id="PS50885">
    <property type="entry name" value="HAMP"/>
    <property type="match status" value="1"/>
</dbReference>
<evidence type="ECO:0000256" key="11">
    <source>
        <dbReference type="ARBA" id="ARBA00022840"/>
    </source>
</evidence>
<dbReference type="Pfam" id="PF02518">
    <property type="entry name" value="HATPase_c"/>
    <property type="match status" value="1"/>
</dbReference>
<keyword evidence="13" id="KW-0902">Two-component regulatory system</keyword>
<dbReference type="EC" id="2.7.13.3" evidence="4"/>
<evidence type="ECO:0000256" key="6">
    <source>
        <dbReference type="ARBA" id="ARBA00022553"/>
    </source>
</evidence>
<dbReference type="Pfam" id="PF00672">
    <property type="entry name" value="HAMP"/>
    <property type="match status" value="1"/>
</dbReference>
<evidence type="ECO:0000256" key="1">
    <source>
        <dbReference type="ARBA" id="ARBA00000085"/>
    </source>
</evidence>
<dbReference type="Gene3D" id="3.30.565.10">
    <property type="entry name" value="Histidine kinase-like ATPase, C-terminal domain"/>
    <property type="match status" value="1"/>
</dbReference>
<dbReference type="InterPro" id="IPR036097">
    <property type="entry name" value="HisK_dim/P_sf"/>
</dbReference>
<proteinExistence type="predicted"/>
<keyword evidence="6" id="KW-0597">Phosphoprotein</keyword>
<dbReference type="SUPFAM" id="SSF55874">
    <property type="entry name" value="ATPase domain of HSP90 chaperone/DNA topoisomerase II/histidine kinase"/>
    <property type="match status" value="1"/>
</dbReference>
<feature type="transmembrane region" description="Helical" evidence="15">
    <location>
        <begin position="12"/>
        <end position="32"/>
    </location>
</feature>
<evidence type="ECO:0000259" key="16">
    <source>
        <dbReference type="PROSITE" id="PS50109"/>
    </source>
</evidence>
<dbReference type="InterPro" id="IPR003660">
    <property type="entry name" value="HAMP_dom"/>
</dbReference>
<dbReference type="AlphaFoldDB" id="A0A2T3FKE4"/>
<dbReference type="CDD" id="cd00082">
    <property type="entry name" value="HisKA"/>
    <property type="match status" value="1"/>
</dbReference>
<feature type="transmembrane region" description="Helical" evidence="15">
    <location>
        <begin position="173"/>
        <end position="192"/>
    </location>
</feature>
<dbReference type="InterPro" id="IPR036890">
    <property type="entry name" value="HATPase_C_sf"/>
</dbReference>
<evidence type="ECO:0000256" key="14">
    <source>
        <dbReference type="ARBA" id="ARBA00023136"/>
    </source>
</evidence>
<evidence type="ECO:0000256" key="10">
    <source>
        <dbReference type="ARBA" id="ARBA00022777"/>
    </source>
</evidence>
<dbReference type="Proteomes" id="UP000241048">
    <property type="component" value="Unassembled WGS sequence"/>
</dbReference>
<dbReference type="GO" id="GO:0000155">
    <property type="term" value="F:phosphorelay sensor kinase activity"/>
    <property type="evidence" value="ECO:0007669"/>
    <property type="project" value="InterPro"/>
</dbReference>
<evidence type="ECO:0000256" key="13">
    <source>
        <dbReference type="ARBA" id="ARBA00023012"/>
    </source>
</evidence>
<feature type="domain" description="HAMP" evidence="17">
    <location>
        <begin position="199"/>
        <end position="246"/>
    </location>
</feature>
<dbReference type="InterPro" id="IPR050398">
    <property type="entry name" value="HssS/ArlS-like"/>
</dbReference>
<comment type="catalytic activity">
    <reaction evidence="1">
        <text>ATP + protein L-histidine = ADP + protein N-phospho-L-histidine.</text>
        <dbReference type="EC" id="2.7.13.3"/>
    </reaction>
</comment>
<dbReference type="FunFam" id="1.10.287.130:FF:000001">
    <property type="entry name" value="Two-component sensor histidine kinase"/>
    <property type="match status" value="1"/>
</dbReference>
<dbReference type="SUPFAM" id="SSF47384">
    <property type="entry name" value="Homodimeric domain of signal transducing histidine kinase"/>
    <property type="match status" value="1"/>
</dbReference>
<evidence type="ECO:0000256" key="7">
    <source>
        <dbReference type="ARBA" id="ARBA00022679"/>
    </source>
</evidence>
<dbReference type="InterPro" id="IPR005467">
    <property type="entry name" value="His_kinase_dom"/>
</dbReference>
<dbReference type="FunFam" id="3.30.565.10:FF:000023">
    <property type="entry name" value="PAS domain-containing sensor histidine kinase"/>
    <property type="match status" value="1"/>
</dbReference>
<dbReference type="InterPro" id="IPR004358">
    <property type="entry name" value="Sig_transdc_His_kin-like_C"/>
</dbReference>
<dbReference type="SMART" id="SM00388">
    <property type="entry name" value="HisKA"/>
    <property type="match status" value="1"/>
</dbReference>
<feature type="domain" description="Histidine kinase" evidence="16">
    <location>
        <begin position="254"/>
        <end position="470"/>
    </location>
</feature>
<keyword evidence="10 18" id="KW-0418">Kinase</keyword>
<evidence type="ECO:0000259" key="17">
    <source>
        <dbReference type="PROSITE" id="PS50885"/>
    </source>
</evidence>
<comment type="caution">
    <text evidence="18">The sequence shown here is derived from an EMBL/GenBank/DDBJ whole genome shotgun (WGS) entry which is preliminary data.</text>
</comment>
<reference evidence="18 19" key="1">
    <citation type="submission" date="2018-03" db="EMBL/GenBank/DDBJ databases">
        <title>Lachnoclostridium SNUG30386 gen.nov., sp.nov., isolated from human faeces.</title>
        <authorList>
            <person name="Seo B."/>
            <person name="Jeon K."/>
            <person name="Ko G."/>
        </authorList>
    </citation>
    <scope>NUCLEOTIDE SEQUENCE [LARGE SCALE GENOMIC DNA]</scope>
    <source>
        <strain evidence="18 19">SNUG30386</strain>
    </source>
</reference>
<dbReference type="GO" id="GO:0005886">
    <property type="term" value="C:plasma membrane"/>
    <property type="evidence" value="ECO:0007669"/>
    <property type="project" value="UniProtKB-SubCell"/>
</dbReference>
<dbReference type="PROSITE" id="PS50109">
    <property type="entry name" value="HIS_KIN"/>
    <property type="match status" value="1"/>
</dbReference>
<keyword evidence="5" id="KW-1003">Cell membrane</keyword>
<dbReference type="CDD" id="cd06225">
    <property type="entry name" value="HAMP"/>
    <property type="match status" value="1"/>
</dbReference>
<dbReference type="PRINTS" id="PR00344">
    <property type="entry name" value="BCTRLSENSOR"/>
</dbReference>
<dbReference type="Pfam" id="PF00512">
    <property type="entry name" value="HisKA"/>
    <property type="match status" value="1"/>
</dbReference>
<dbReference type="RefSeq" id="WP_107001859.1">
    <property type="nucleotide sequence ID" value="NZ_JAQDZI010000009.1"/>
</dbReference>
<name>A0A2T3FKE4_9CLOT</name>
<evidence type="ECO:0000256" key="8">
    <source>
        <dbReference type="ARBA" id="ARBA00022692"/>
    </source>
</evidence>
<dbReference type="Gene3D" id="1.10.287.130">
    <property type="match status" value="1"/>
</dbReference>
<dbReference type="SMART" id="SM00304">
    <property type="entry name" value="HAMP"/>
    <property type="match status" value="1"/>
</dbReference>
<dbReference type="PANTHER" id="PTHR45528:SF1">
    <property type="entry name" value="SENSOR HISTIDINE KINASE CPXA"/>
    <property type="match status" value="1"/>
</dbReference>
<organism evidence="18 19">
    <name type="scientific">Clostridium fessum</name>
    <dbReference type="NCBI Taxonomy" id="2126740"/>
    <lineage>
        <taxon>Bacteria</taxon>
        <taxon>Bacillati</taxon>
        <taxon>Bacillota</taxon>
        <taxon>Clostridia</taxon>
        <taxon>Eubacteriales</taxon>
        <taxon>Clostridiaceae</taxon>
        <taxon>Clostridium</taxon>
    </lineage>
</organism>